<dbReference type="PANTHER" id="PTHR13710:SF105">
    <property type="entry name" value="ATP-DEPENDENT DNA HELICASE Q1"/>
    <property type="match status" value="1"/>
</dbReference>
<keyword evidence="3" id="KW-0413">Isomerase</keyword>
<evidence type="ECO:0000313" key="7">
    <source>
        <dbReference type="Proteomes" id="UP000324748"/>
    </source>
</evidence>
<dbReference type="InterPro" id="IPR027417">
    <property type="entry name" value="P-loop_NTPase"/>
</dbReference>
<evidence type="ECO:0000256" key="4">
    <source>
        <dbReference type="ARBA" id="ARBA00034617"/>
    </source>
</evidence>
<dbReference type="GO" id="GO:0005737">
    <property type="term" value="C:cytoplasm"/>
    <property type="evidence" value="ECO:0007669"/>
    <property type="project" value="TreeGrafter"/>
</dbReference>
<evidence type="ECO:0000256" key="1">
    <source>
        <dbReference type="ARBA" id="ARBA00005446"/>
    </source>
</evidence>
<comment type="similarity">
    <text evidence="1">Belongs to the helicase family. RecQ subfamily.</text>
</comment>
<sequence>MEVPKKTQACNEDELKGLIERQGLKKYNQPCKPRQVETVASLIRGRNTFLLAATGFGKSRIPELYLDLLCKDRSGDIQGVVVVLNPLDALGDNQVAEKIQAGFTAINLTQLNFSEEAEIDVKSGNYNFVYSCARQSTVTVFFMSEMLTKKN</sequence>
<gene>
    <name evidence="6" type="ORF">PGT21_029325</name>
</gene>
<dbReference type="AlphaFoldDB" id="A0A5B0MGH7"/>
<dbReference type="GO" id="GO:0043138">
    <property type="term" value="F:3'-5' DNA helicase activity"/>
    <property type="evidence" value="ECO:0007669"/>
    <property type="project" value="UniProtKB-EC"/>
</dbReference>
<evidence type="ECO:0000256" key="5">
    <source>
        <dbReference type="ARBA" id="ARBA00034808"/>
    </source>
</evidence>
<organism evidence="6 7">
    <name type="scientific">Puccinia graminis f. sp. tritici</name>
    <dbReference type="NCBI Taxonomy" id="56615"/>
    <lineage>
        <taxon>Eukaryota</taxon>
        <taxon>Fungi</taxon>
        <taxon>Dikarya</taxon>
        <taxon>Basidiomycota</taxon>
        <taxon>Pucciniomycotina</taxon>
        <taxon>Pucciniomycetes</taxon>
        <taxon>Pucciniales</taxon>
        <taxon>Pucciniaceae</taxon>
        <taxon>Puccinia</taxon>
    </lineage>
</organism>
<dbReference type="GO" id="GO:0003677">
    <property type="term" value="F:DNA binding"/>
    <property type="evidence" value="ECO:0007669"/>
    <property type="project" value="UniProtKB-KW"/>
</dbReference>
<dbReference type="EC" id="5.6.2.4" evidence="5"/>
<reference evidence="6 7" key="1">
    <citation type="submission" date="2019-05" db="EMBL/GenBank/DDBJ databases">
        <title>Emergence of the Ug99 lineage of the wheat stem rust pathogen through somatic hybridization.</title>
        <authorList>
            <person name="Li F."/>
            <person name="Upadhyaya N.M."/>
            <person name="Sperschneider J."/>
            <person name="Matny O."/>
            <person name="Nguyen-Phuc H."/>
            <person name="Mago R."/>
            <person name="Raley C."/>
            <person name="Miller M.E."/>
            <person name="Silverstein K.A.T."/>
            <person name="Henningsen E."/>
            <person name="Hirsch C.D."/>
            <person name="Visser B."/>
            <person name="Pretorius Z.A."/>
            <person name="Steffenson B.J."/>
            <person name="Schwessinger B."/>
            <person name="Dodds P.N."/>
            <person name="Figueroa M."/>
        </authorList>
    </citation>
    <scope>NUCLEOTIDE SEQUENCE [LARGE SCALE GENOMIC DNA]</scope>
    <source>
        <strain evidence="6">21-0</strain>
    </source>
</reference>
<dbReference type="EMBL" id="VSWC01000157">
    <property type="protein sequence ID" value="KAA1075116.1"/>
    <property type="molecule type" value="Genomic_DNA"/>
</dbReference>
<evidence type="ECO:0000313" key="6">
    <source>
        <dbReference type="EMBL" id="KAA1075116.1"/>
    </source>
</evidence>
<keyword evidence="7" id="KW-1185">Reference proteome</keyword>
<dbReference type="OrthoDB" id="10261556at2759"/>
<protein>
    <recommendedName>
        <fullName evidence="5">DNA 3'-5' helicase</fullName>
        <ecNumber evidence="5">5.6.2.4</ecNumber>
    </recommendedName>
</protein>
<dbReference type="Proteomes" id="UP000324748">
    <property type="component" value="Unassembled WGS sequence"/>
</dbReference>
<comment type="catalytic activity">
    <reaction evidence="4">
        <text>Couples ATP hydrolysis with the unwinding of duplex DNA by translocating in the 3'-5' direction.</text>
        <dbReference type="EC" id="5.6.2.4"/>
    </reaction>
</comment>
<comment type="caution">
    <text evidence="6">The sequence shown here is derived from an EMBL/GenBank/DDBJ whole genome shotgun (WGS) entry which is preliminary data.</text>
</comment>
<dbReference type="GO" id="GO:0005694">
    <property type="term" value="C:chromosome"/>
    <property type="evidence" value="ECO:0007669"/>
    <property type="project" value="TreeGrafter"/>
</dbReference>
<keyword evidence="2" id="KW-0238">DNA-binding</keyword>
<name>A0A5B0MGH7_PUCGR</name>
<proteinExistence type="inferred from homology"/>
<accession>A0A5B0MGH7</accession>
<evidence type="ECO:0000256" key="3">
    <source>
        <dbReference type="ARBA" id="ARBA00023235"/>
    </source>
</evidence>
<dbReference type="GO" id="GO:0000724">
    <property type="term" value="P:double-strand break repair via homologous recombination"/>
    <property type="evidence" value="ECO:0007669"/>
    <property type="project" value="TreeGrafter"/>
</dbReference>
<dbReference type="SUPFAM" id="SSF52540">
    <property type="entry name" value="P-loop containing nucleoside triphosphate hydrolases"/>
    <property type="match status" value="1"/>
</dbReference>
<dbReference type="PANTHER" id="PTHR13710">
    <property type="entry name" value="DNA HELICASE RECQ FAMILY MEMBER"/>
    <property type="match status" value="1"/>
</dbReference>
<evidence type="ECO:0000256" key="2">
    <source>
        <dbReference type="ARBA" id="ARBA00023125"/>
    </source>
</evidence>
<dbReference type="Gene3D" id="3.40.50.300">
    <property type="entry name" value="P-loop containing nucleotide triphosphate hydrolases"/>
    <property type="match status" value="1"/>
</dbReference>
<dbReference type="GO" id="GO:0009378">
    <property type="term" value="F:four-way junction helicase activity"/>
    <property type="evidence" value="ECO:0007669"/>
    <property type="project" value="TreeGrafter"/>
</dbReference>